<dbReference type="InterPro" id="IPR032869">
    <property type="entry name" value="WHH_dom_containing"/>
</dbReference>
<dbReference type="Proteomes" id="UP000612808">
    <property type="component" value="Unassembled WGS sequence"/>
</dbReference>
<reference evidence="2" key="1">
    <citation type="submission" date="2021-01" db="EMBL/GenBank/DDBJ databases">
        <title>Whole genome shotgun sequence of Actinocatenispora rupis NBRC 107355.</title>
        <authorList>
            <person name="Komaki H."/>
            <person name="Tamura T."/>
        </authorList>
    </citation>
    <scope>NUCLEOTIDE SEQUENCE</scope>
    <source>
        <strain evidence="2">NBRC 107355</strain>
    </source>
</reference>
<dbReference type="InterPro" id="IPR018958">
    <property type="entry name" value="Knr4/Smi1-like_dom"/>
</dbReference>
<dbReference type="InterPro" id="IPR037883">
    <property type="entry name" value="Knr4/Smi1-like_sf"/>
</dbReference>
<keyword evidence="3" id="KW-1185">Reference proteome</keyword>
<proteinExistence type="predicted"/>
<dbReference type="SUPFAM" id="SSF160631">
    <property type="entry name" value="SMI1/KNR4-like"/>
    <property type="match status" value="1"/>
</dbReference>
<sequence length="332" mass="36324">MTTPLPSARYAFQQIHAAAPALRIRYREGVVIGPHGFPEWDQYARAVVELPPPLAGLTMDEVRVLGVVVANELMARAGDPLWQPVEDGPPATPAGWTWAYQAMTRRVALVPAELHGSFRHLGGLSTLRVDRGRRGVAVDQRDPVPVGFAERVADDALAKLEEGLGYRLPDAYREFLAETNGGRPRTPAVHAKHGFVADQPMFGLARPDRAQDLTYAPAWFSDRLTGDFLAVGYVQGGLIALQVLGDDAGSVWYADDDDYRDVEALEPEAFRGRLLSRCADDLWSFLRALRPVPRRLVRLAAIAVDGGHARRVEDPSFGAALPAARQAPARQT</sequence>
<dbReference type="SMART" id="SM00860">
    <property type="entry name" value="SMI1_KNR4"/>
    <property type="match status" value="1"/>
</dbReference>
<protein>
    <recommendedName>
        <fullName evidence="1">Knr4/Smi1-like domain-containing protein</fullName>
    </recommendedName>
</protein>
<dbReference type="RefSeq" id="WP_203660685.1">
    <property type="nucleotide sequence ID" value="NZ_BAAAZM010000011.1"/>
</dbReference>
<dbReference type="AlphaFoldDB" id="A0A8J3JBL7"/>
<organism evidence="2 3">
    <name type="scientific">Actinocatenispora rupis</name>
    <dbReference type="NCBI Taxonomy" id="519421"/>
    <lineage>
        <taxon>Bacteria</taxon>
        <taxon>Bacillati</taxon>
        <taxon>Actinomycetota</taxon>
        <taxon>Actinomycetes</taxon>
        <taxon>Micromonosporales</taxon>
        <taxon>Micromonosporaceae</taxon>
        <taxon>Actinocatenispora</taxon>
    </lineage>
</organism>
<feature type="domain" description="Knr4/Smi1-like" evidence="1">
    <location>
        <begin position="151"/>
        <end position="288"/>
    </location>
</feature>
<dbReference type="Gene3D" id="3.40.1580.10">
    <property type="entry name" value="SMI1/KNR4-like"/>
    <property type="match status" value="1"/>
</dbReference>
<dbReference type="EMBL" id="BOMB01000024">
    <property type="protein sequence ID" value="GID13557.1"/>
    <property type="molecule type" value="Genomic_DNA"/>
</dbReference>
<evidence type="ECO:0000313" key="3">
    <source>
        <dbReference type="Proteomes" id="UP000612808"/>
    </source>
</evidence>
<dbReference type="Pfam" id="PF14414">
    <property type="entry name" value="WHH"/>
    <property type="match status" value="1"/>
</dbReference>
<dbReference type="Pfam" id="PF09346">
    <property type="entry name" value="SMI1_KNR4"/>
    <property type="match status" value="1"/>
</dbReference>
<comment type="caution">
    <text evidence="2">The sequence shown here is derived from an EMBL/GenBank/DDBJ whole genome shotgun (WGS) entry which is preliminary data.</text>
</comment>
<accession>A0A8J3JBL7</accession>
<evidence type="ECO:0000259" key="1">
    <source>
        <dbReference type="SMART" id="SM00860"/>
    </source>
</evidence>
<evidence type="ECO:0000313" key="2">
    <source>
        <dbReference type="EMBL" id="GID13557.1"/>
    </source>
</evidence>
<gene>
    <name evidence="2" type="ORF">Aru02nite_44460</name>
</gene>
<name>A0A8J3JBL7_9ACTN</name>